<feature type="compositionally biased region" description="Polar residues" evidence="1">
    <location>
        <begin position="27"/>
        <end position="40"/>
    </location>
</feature>
<reference evidence="3" key="1">
    <citation type="journal article" date="2012" name="MBio">
        <title>Comparative genome analysis of Trichophyton rubrum and related dermatophytes reveals candidate genes involved in infection.</title>
        <authorList>
            <person name="Martinez D.A."/>
            <person name="Oliver B.G."/>
            <person name="Graeser Y."/>
            <person name="Goldberg J.M."/>
            <person name="Li W."/>
            <person name="Martinez-Rossi N.M."/>
            <person name="Monod M."/>
            <person name="Shelest E."/>
            <person name="Barton R.C."/>
            <person name="Birch E."/>
            <person name="Brakhage A.A."/>
            <person name="Chen Z."/>
            <person name="Gurr S.J."/>
            <person name="Heiman D."/>
            <person name="Heitman J."/>
            <person name="Kosti I."/>
            <person name="Rossi A."/>
            <person name="Saif S."/>
            <person name="Samalova M."/>
            <person name="Saunders C.W."/>
            <person name="Shea T."/>
            <person name="Summerbell R.C."/>
            <person name="Xu J."/>
            <person name="Young S."/>
            <person name="Zeng Q."/>
            <person name="Birren B.W."/>
            <person name="Cuomo C.A."/>
            <person name="White T.C."/>
        </authorList>
    </citation>
    <scope>NUCLEOTIDE SEQUENCE [LARGE SCALE GENOMIC DNA]</scope>
    <source>
        <strain evidence="3">ATCC MYA-4605 / CBS 113480</strain>
    </source>
</reference>
<accession>C5FYM6</accession>
<dbReference type="VEuPathDB" id="FungiDB:MCYG_07443"/>
<dbReference type="EMBL" id="DS995707">
    <property type="protein sequence ID" value="EEQ34624.1"/>
    <property type="molecule type" value="Genomic_DNA"/>
</dbReference>
<dbReference type="AlphaFoldDB" id="C5FYM6"/>
<feature type="region of interest" description="Disordered" evidence="1">
    <location>
        <begin position="1"/>
        <end position="67"/>
    </location>
</feature>
<protein>
    <submittedName>
        <fullName evidence="2">Uncharacterized protein</fullName>
    </submittedName>
</protein>
<dbReference type="OrthoDB" id="10637438at2759"/>
<evidence type="ECO:0000256" key="1">
    <source>
        <dbReference type="SAM" id="MobiDB-lite"/>
    </source>
</evidence>
<keyword evidence="3" id="KW-1185">Reference proteome</keyword>
<feature type="compositionally biased region" description="Low complexity" evidence="1">
    <location>
        <begin position="48"/>
        <end position="60"/>
    </location>
</feature>
<evidence type="ECO:0000313" key="3">
    <source>
        <dbReference type="Proteomes" id="UP000002035"/>
    </source>
</evidence>
<dbReference type="HOGENOM" id="CLU_1815354_0_0_1"/>
<organism evidence="2 3">
    <name type="scientific">Arthroderma otae (strain ATCC MYA-4605 / CBS 113480)</name>
    <name type="common">Microsporum canis</name>
    <dbReference type="NCBI Taxonomy" id="554155"/>
    <lineage>
        <taxon>Eukaryota</taxon>
        <taxon>Fungi</taxon>
        <taxon>Dikarya</taxon>
        <taxon>Ascomycota</taxon>
        <taxon>Pezizomycotina</taxon>
        <taxon>Eurotiomycetes</taxon>
        <taxon>Eurotiomycetidae</taxon>
        <taxon>Onygenales</taxon>
        <taxon>Arthrodermataceae</taxon>
        <taxon>Microsporum</taxon>
    </lineage>
</organism>
<dbReference type="eggNOG" id="ENOG502RQX0">
    <property type="taxonomic scope" value="Eukaryota"/>
</dbReference>
<evidence type="ECO:0000313" key="2">
    <source>
        <dbReference type="EMBL" id="EEQ34624.1"/>
    </source>
</evidence>
<sequence>MSRQEKMTAKMCHPSAKSTVAKATADSPASTDVTSPSLTEPASLDTASSPSHKSSSPIPSTERQGKKALTRFDKIMEDMKKKSPEEITAFIQKYGPKKMESLVYEEAWVNSCFTSFIMLDFILKQLHIELDMFVTGERSISK</sequence>
<gene>
    <name evidence="2" type="ORF">MCYG_07443</name>
</gene>
<name>C5FYM6_ARTOC</name>
<dbReference type="Proteomes" id="UP000002035">
    <property type="component" value="Unassembled WGS sequence"/>
</dbReference>
<proteinExistence type="predicted"/>
<dbReference type="RefSeq" id="XP_002843660.1">
    <property type="nucleotide sequence ID" value="XM_002843614.1"/>
</dbReference>
<dbReference type="OMA" id="CHPSAKS"/>
<dbReference type="GeneID" id="9225747"/>